<feature type="transmembrane region" description="Helical" evidence="7">
    <location>
        <begin position="445"/>
        <end position="467"/>
    </location>
</feature>
<gene>
    <name evidence="9" type="ORF">SCHPADRAFT_941878</name>
</gene>
<evidence type="ECO:0000256" key="6">
    <source>
        <dbReference type="ARBA" id="ARBA00023136"/>
    </source>
</evidence>
<feature type="transmembrane region" description="Helical" evidence="7">
    <location>
        <begin position="405"/>
        <end position="425"/>
    </location>
</feature>
<feature type="transmembrane region" description="Helical" evidence="7">
    <location>
        <begin position="168"/>
        <end position="186"/>
    </location>
</feature>
<feature type="transmembrane region" description="Helical" evidence="7">
    <location>
        <begin position="138"/>
        <end position="156"/>
    </location>
</feature>
<keyword evidence="3" id="KW-0813">Transport</keyword>
<evidence type="ECO:0000313" key="9">
    <source>
        <dbReference type="EMBL" id="KLO11655.1"/>
    </source>
</evidence>
<dbReference type="OrthoDB" id="6133115at2759"/>
<dbReference type="InterPro" id="IPR020846">
    <property type="entry name" value="MFS_dom"/>
</dbReference>
<dbReference type="FunFam" id="1.20.1250.20:FF:000134">
    <property type="entry name" value="MFS sugar transporter protein"/>
    <property type="match status" value="1"/>
</dbReference>
<keyword evidence="4 7" id="KW-0812">Transmembrane</keyword>
<dbReference type="Proteomes" id="UP000053477">
    <property type="component" value="Unassembled WGS sequence"/>
</dbReference>
<dbReference type="SUPFAM" id="SSF103473">
    <property type="entry name" value="MFS general substrate transporter"/>
    <property type="match status" value="1"/>
</dbReference>
<reference evidence="9 10" key="1">
    <citation type="submission" date="2015-04" db="EMBL/GenBank/DDBJ databases">
        <title>Complete genome sequence of Schizopora paradoxa KUC8140, a cosmopolitan wood degrader in East Asia.</title>
        <authorList>
            <consortium name="DOE Joint Genome Institute"/>
            <person name="Min B."/>
            <person name="Park H."/>
            <person name="Jang Y."/>
            <person name="Kim J.-J."/>
            <person name="Kim K.H."/>
            <person name="Pangilinan J."/>
            <person name="Lipzen A."/>
            <person name="Riley R."/>
            <person name="Grigoriev I.V."/>
            <person name="Spatafora J.W."/>
            <person name="Choi I.-G."/>
        </authorList>
    </citation>
    <scope>NUCLEOTIDE SEQUENCE [LARGE SCALE GENOMIC DNA]</scope>
    <source>
        <strain evidence="9 10">KUC8140</strain>
    </source>
</reference>
<evidence type="ECO:0000259" key="8">
    <source>
        <dbReference type="PROSITE" id="PS50850"/>
    </source>
</evidence>
<dbReference type="InterPro" id="IPR005828">
    <property type="entry name" value="MFS_sugar_transport-like"/>
</dbReference>
<accession>A0A0H2RI65</accession>
<protein>
    <submittedName>
        <fullName evidence="9">General substrate transporter</fullName>
    </submittedName>
</protein>
<keyword evidence="6 7" id="KW-0472">Membrane</keyword>
<name>A0A0H2RI65_9AGAM</name>
<keyword evidence="5 7" id="KW-1133">Transmembrane helix</keyword>
<dbReference type="STRING" id="27342.A0A0H2RI65"/>
<evidence type="ECO:0000256" key="2">
    <source>
        <dbReference type="ARBA" id="ARBA00010992"/>
    </source>
</evidence>
<dbReference type="Gene3D" id="1.20.1250.20">
    <property type="entry name" value="MFS general substrate transporter like domains"/>
    <property type="match status" value="1"/>
</dbReference>
<dbReference type="AlphaFoldDB" id="A0A0H2RI65"/>
<dbReference type="PANTHER" id="PTHR48022:SF36">
    <property type="entry name" value="LACTOSE PERMEASE, PUTATIVE (AFU_ORTHOLOGUE AFUA_1G17310)-RELATED"/>
    <property type="match status" value="1"/>
</dbReference>
<dbReference type="GO" id="GO:0016020">
    <property type="term" value="C:membrane"/>
    <property type="evidence" value="ECO:0007669"/>
    <property type="project" value="UniProtKB-SubCell"/>
</dbReference>
<dbReference type="InParanoid" id="A0A0H2RI65"/>
<feature type="domain" description="Major facilitator superfamily (MFS) profile" evidence="8">
    <location>
        <begin position="69"/>
        <end position="497"/>
    </location>
</feature>
<feature type="transmembrane region" description="Helical" evidence="7">
    <location>
        <begin position="370"/>
        <end position="393"/>
    </location>
</feature>
<comment type="similarity">
    <text evidence="2">Belongs to the major facilitator superfamily. Sugar transporter (TC 2.A.1.1) family.</text>
</comment>
<dbReference type="PROSITE" id="PS50850">
    <property type="entry name" value="MFS"/>
    <property type="match status" value="1"/>
</dbReference>
<comment type="subcellular location">
    <subcellularLocation>
        <location evidence="1">Membrane</location>
        <topology evidence="1">Multi-pass membrane protein</topology>
    </subcellularLocation>
</comment>
<dbReference type="EMBL" id="KQ085995">
    <property type="protein sequence ID" value="KLO11655.1"/>
    <property type="molecule type" value="Genomic_DNA"/>
</dbReference>
<dbReference type="GO" id="GO:0005351">
    <property type="term" value="F:carbohydrate:proton symporter activity"/>
    <property type="evidence" value="ECO:0007669"/>
    <property type="project" value="TreeGrafter"/>
</dbReference>
<dbReference type="Pfam" id="PF00083">
    <property type="entry name" value="Sugar_tr"/>
    <property type="match status" value="1"/>
</dbReference>
<dbReference type="InterPro" id="IPR036259">
    <property type="entry name" value="MFS_trans_sf"/>
</dbReference>
<evidence type="ECO:0000256" key="7">
    <source>
        <dbReference type="SAM" id="Phobius"/>
    </source>
</evidence>
<sequence>MSGSPASSSNEKIETEVFEQVDLNVPSLEDYARKHDGKHEQAKILTLAEAVKEGGTNPLAKSTLVIYACAAAAFLCSCGNGYDGSLMTAINGMPAYKSRFNEGSLGVSTGIIFSIYTVGQMAGSLFAGQICDKYGRRAAMFIGCLIIMMGSAIIASSSGREQFIGGRFVLGFGIAIATIGAPTYTVEVAPPQWRGRLTSLYNTGWNGGAIPAAAITLGTQHIASDWSWRIPLILQAFPATIVVLTVLYLPESPRWLYAHGREKEAFDFLIKYHGNGDPQNPLVKLQIEEFKDSIDQNGSDKRWWDFKALVSTHNARWRALMVFLMGFFGQMSGYFNLSIYEALGFNRTCISAAAAWYAVSLEDRMPRRTVLVWGTLGCSVLLAANAGFSAAWANEVNKEVKNLSLGRAGAAFYFLFGVVFAFTYTPLQSLYPAECLETTIRAKGVSMKIFIISCTSFINLFCTPIAYGRIGWKYILVFVFWDAFEAVIWHFFCVETVGYTLEEMDEIFSAENPVKASITLNKTAYNNEDAEK</sequence>
<organism evidence="9 10">
    <name type="scientific">Schizopora paradoxa</name>
    <dbReference type="NCBI Taxonomy" id="27342"/>
    <lineage>
        <taxon>Eukaryota</taxon>
        <taxon>Fungi</taxon>
        <taxon>Dikarya</taxon>
        <taxon>Basidiomycota</taxon>
        <taxon>Agaricomycotina</taxon>
        <taxon>Agaricomycetes</taxon>
        <taxon>Hymenochaetales</taxon>
        <taxon>Schizoporaceae</taxon>
        <taxon>Schizopora</taxon>
    </lineage>
</organism>
<evidence type="ECO:0000256" key="3">
    <source>
        <dbReference type="ARBA" id="ARBA00022448"/>
    </source>
</evidence>
<feature type="transmembrane region" description="Helical" evidence="7">
    <location>
        <begin position="317"/>
        <end position="337"/>
    </location>
</feature>
<evidence type="ECO:0000313" key="10">
    <source>
        <dbReference type="Proteomes" id="UP000053477"/>
    </source>
</evidence>
<dbReference type="InterPro" id="IPR050360">
    <property type="entry name" value="MFS_Sugar_Transporters"/>
</dbReference>
<evidence type="ECO:0000256" key="1">
    <source>
        <dbReference type="ARBA" id="ARBA00004141"/>
    </source>
</evidence>
<evidence type="ECO:0000256" key="5">
    <source>
        <dbReference type="ARBA" id="ARBA00022989"/>
    </source>
</evidence>
<proteinExistence type="inferred from homology"/>
<feature type="transmembrane region" description="Helical" evidence="7">
    <location>
        <begin position="228"/>
        <end position="249"/>
    </location>
</feature>
<feature type="transmembrane region" description="Helical" evidence="7">
    <location>
        <begin position="103"/>
        <end position="126"/>
    </location>
</feature>
<keyword evidence="10" id="KW-1185">Reference proteome</keyword>
<dbReference type="PANTHER" id="PTHR48022">
    <property type="entry name" value="PLASTIDIC GLUCOSE TRANSPORTER 4"/>
    <property type="match status" value="1"/>
</dbReference>
<evidence type="ECO:0000256" key="4">
    <source>
        <dbReference type="ARBA" id="ARBA00022692"/>
    </source>
</evidence>
<feature type="transmembrane region" description="Helical" evidence="7">
    <location>
        <begin position="64"/>
        <end position="82"/>
    </location>
</feature>